<keyword evidence="1" id="KW-0812">Transmembrane</keyword>
<protein>
    <submittedName>
        <fullName evidence="2">Uncharacterized protein</fullName>
    </submittedName>
</protein>
<keyword evidence="1" id="KW-0472">Membrane</keyword>
<comment type="caution">
    <text evidence="2">The sequence shown here is derived from an EMBL/GenBank/DDBJ whole genome shotgun (WGS) entry which is preliminary data.</text>
</comment>
<feature type="transmembrane region" description="Helical" evidence="1">
    <location>
        <begin position="9"/>
        <end position="28"/>
    </location>
</feature>
<accession>A0A1V8Y9M7</accession>
<evidence type="ECO:0000313" key="2">
    <source>
        <dbReference type="EMBL" id="OQO69006.1"/>
    </source>
</evidence>
<dbReference type="RefSeq" id="WP_081184404.1">
    <property type="nucleotide sequence ID" value="NZ_MJEA01000012.1"/>
</dbReference>
<feature type="transmembrane region" description="Helical" evidence="1">
    <location>
        <begin position="34"/>
        <end position="51"/>
    </location>
</feature>
<proteinExistence type="predicted"/>
<feature type="transmembrane region" description="Helical" evidence="1">
    <location>
        <begin position="78"/>
        <end position="96"/>
    </location>
</feature>
<evidence type="ECO:0000256" key="1">
    <source>
        <dbReference type="SAM" id="Phobius"/>
    </source>
</evidence>
<dbReference type="EMBL" id="MJEA01000012">
    <property type="protein sequence ID" value="OQO69006.1"/>
    <property type="molecule type" value="Genomic_DNA"/>
</dbReference>
<evidence type="ECO:0000313" key="3">
    <source>
        <dbReference type="Proteomes" id="UP000192477"/>
    </source>
</evidence>
<dbReference type="AlphaFoldDB" id="A0A1V8Y9M7"/>
<dbReference type="OrthoDB" id="2193573at2"/>
<keyword evidence="1" id="KW-1133">Transmembrane helix</keyword>
<dbReference type="Proteomes" id="UP000192477">
    <property type="component" value="Unassembled WGS sequence"/>
</dbReference>
<reference evidence="2 3" key="1">
    <citation type="journal article" date="2017" name="BMC Microbiol.">
        <title>Comparative genomics of Enterococcus spp. isolated from bovine feces.</title>
        <authorList>
            <person name="Beukers A.G."/>
            <person name="Zaheer R."/>
            <person name="Goji N."/>
            <person name="Amoako K.K."/>
            <person name="Chaves A.V."/>
            <person name="Ward M.P."/>
            <person name="McAllister T.A."/>
        </authorList>
    </citation>
    <scope>NUCLEOTIDE SEQUENCE [LARGE SCALE GENOMIC DNA]</scope>
    <source>
        <strain evidence="2 3">F1129D 143</strain>
    </source>
</reference>
<name>A0A1V8Y9M7_9ENTE</name>
<gene>
    <name evidence="2" type="ORF">BH747_10495</name>
</gene>
<sequence length="97" mass="11058">MDKEAKKSIAIKVIQLLIYGISITGALLDKGASVNWPFYLLLIGILIAYFIPLKYRSSFYSTHPGIILKNHTRRLENIIEMLLTCIVIFLVIFLNMS</sequence>
<organism evidence="2 3">
    <name type="scientific">Enterococcus villorum</name>
    <dbReference type="NCBI Taxonomy" id="112904"/>
    <lineage>
        <taxon>Bacteria</taxon>
        <taxon>Bacillati</taxon>
        <taxon>Bacillota</taxon>
        <taxon>Bacilli</taxon>
        <taxon>Lactobacillales</taxon>
        <taxon>Enterococcaceae</taxon>
        <taxon>Enterococcus</taxon>
    </lineage>
</organism>